<dbReference type="InterPro" id="IPR001841">
    <property type="entry name" value="Znf_RING"/>
</dbReference>
<evidence type="ECO:0000256" key="4">
    <source>
        <dbReference type="ARBA" id="ARBA00022771"/>
    </source>
</evidence>
<proteinExistence type="predicted"/>
<dbReference type="PROSITE" id="PS50089">
    <property type="entry name" value="ZF_RING_2"/>
    <property type="match status" value="1"/>
</dbReference>
<evidence type="ECO:0000256" key="5">
    <source>
        <dbReference type="ARBA" id="ARBA00022833"/>
    </source>
</evidence>
<dbReference type="SMART" id="SM00184">
    <property type="entry name" value="RING"/>
    <property type="match status" value="1"/>
</dbReference>
<evidence type="ECO:0000256" key="2">
    <source>
        <dbReference type="ARBA" id="ARBA00012483"/>
    </source>
</evidence>
<dbReference type="Proteomes" id="UP001358586">
    <property type="component" value="Chromosome 9"/>
</dbReference>
<dbReference type="EC" id="2.3.2.27" evidence="2"/>
<comment type="catalytic activity">
    <reaction evidence="1">
        <text>S-ubiquitinyl-[E2 ubiquitin-conjugating enzyme]-L-cysteine + [acceptor protein]-L-lysine = [E2 ubiquitin-conjugating enzyme]-L-cysteine + N(6)-ubiquitinyl-[acceptor protein]-L-lysine.</text>
        <dbReference type="EC" id="2.3.2.27"/>
    </reaction>
</comment>
<organism evidence="8 9">
    <name type="scientific">Gossypium arboreum</name>
    <name type="common">Tree cotton</name>
    <name type="synonym">Gossypium nanking</name>
    <dbReference type="NCBI Taxonomy" id="29729"/>
    <lineage>
        <taxon>Eukaryota</taxon>
        <taxon>Viridiplantae</taxon>
        <taxon>Streptophyta</taxon>
        <taxon>Embryophyta</taxon>
        <taxon>Tracheophyta</taxon>
        <taxon>Spermatophyta</taxon>
        <taxon>Magnoliopsida</taxon>
        <taxon>eudicotyledons</taxon>
        <taxon>Gunneridae</taxon>
        <taxon>Pentapetalae</taxon>
        <taxon>rosids</taxon>
        <taxon>malvids</taxon>
        <taxon>Malvales</taxon>
        <taxon>Malvaceae</taxon>
        <taxon>Malvoideae</taxon>
        <taxon>Gossypium</taxon>
    </lineage>
</organism>
<dbReference type="PANTHER" id="PTHR15710:SF132">
    <property type="entry name" value="E3 UBIQUITIN-PROTEIN LIGASE MPSR1"/>
    <property type="match status" value="1"/>
</dbReference>
<reference evidence="8 9" key="1">
    <citation type="submission" date="2023-03" db="EMBL/GenBank/DDBJ databases">
        <title>WGS of Gossypium arboreum.</title>
        <authorList>
            <person name="Yu D."/>
        </authorList>
    </citation>
    <scope>NUCLEOTIDE SEQUENCE [LARGE SCALE GENOMIC DNA]</scope>
    <source>
        <tissue evidence="8">Leaf</tissue>
    </source>
</reference>
<keyword evidence="4 6" id="KW-0863">Zinc-finger</keyword>
<gene>
    <name evidence="8" type="ORF">PVK06_029840</name>
</gene>
<evidence type="ECO:0000313" key="8">
    <source>
        <dbReference type="EMBL" id="KAK5802255.1"/>
    </source>
</evidence>
<feature type="domain" description="RING-type" evidence="7">
    <location>
        <begin position="57"/>
        <end position="98"/>
    </location>
</feature>
<evidence type="ECO:0000256" key="3">
    <source>
        <dbReference type="ARBA" id="ARBA00022723"/>
    </source>
</evidence>
<dbReference type="Gene3D" id="3.30.40.10">
    <property type="entry name" value="Zinc/RING finger domain, C3HC4 (zinc finger)"/>
    <property type="match status" value="1"/>
</dbReference>
<dbReference type="Pfam" id="PF13639">
    <property type="entry name" value="zf-RING_2"/>
    <property type="match status" value="1"/>
</dbReference>
<evidence type="ECO:0000259" key="7">
    <source>
        <dbReference type="PROSITE" id="PS50089"/>
    </source>
</evidence>
<keyword evidence="5" id="KW-0862">Zinc</keyword>
<accession>A0ABR0NLN7</accession>
<dbReference type="InterPro" id="IPR013083">
    <property type="entry name" value="Znf_RING/FYVE/PHD"/>
</dbReference>
<dbReference type="SUPFAM" id="SSF57850">
    <property type="entry name" value="RING/U-box"/>
    <property type="match status" value="1"/>
</dbReference>
<keyword evidence="3" id="KW-0479">Metal-binding</keyword>
<comment type="caution">
    <text evidence="8">The sequence shown here is derived from an EMBL/GenBank/DDBJ whole genome shotgun (WGS) entry which is preliminary data.</text>
</comment>
<dbReference type="PANTHER" id="PTHR15710">
    <property type="entry name" value="E3 UBIQUITIN-PROTEIN LIGASE PRAJA"/>
    <property type="match status" value="1"/>
</dbReference>
<evidence type="ECO:0000256" key="6">
    <source>
        <dbReference type="PROSITE-ProRule" id="PRU00175"/>
    </source>
</evidence>
<evidence type="ECO:0000256" key="1">
    <source>
        <dbReference type="ARBA" id="ARBA00000900"/>
    </source>
</evidence>
<sequence length="254" mass="27551">MADTPTQTRQPHQLVYVVFQVDDGEAVGDNKPRPTPASKASIKAMPRIQVEESGKDCCICLEEFEVDEEGRAMPCKHLFHSGCIEKWLEIHGTCPICRFLMPTETTENVGRDGGRRRLEAGEINGLEYLHSALAFASFVGMMGIVGFDRSSNQPSSGQVGDVLKGLEIHGTCSICQFLMLTESTENERDDGDGGWQRLEGGEINVLEYLHSYLAFASLASVMGMAGLGQGSNQLGSGRVDDCIGTSSDHNADCN</sequence>
<name>A0ABR0NLN7_GOSAR</name>
<keyword evidence="9" id="KW-1185">Reference proteome</keyword>
<protein>
    <recommendedName>
        <fullName evidence="2">RING-type E3 ubiquitin transferase</fullName>
        <ecNumber evidence="2">2.3.2.27</ecNumber>
    </recommendedName>
</protein>
<dbReference type="EMBL" id="JARKNE010000009">
    <property type="protein sequence ID" value="KAK5802255.1"/>
    <property type="molecule type" value="Genomic_DNA"/>
</dbReference>
<evidence type="ECO:0000313" key="9">
    <source>
        <dbReference type="Proteomes" id="UP001358586"/>
    </source>
</evidence>